<evidence type="ECO:0000256" key="1">
    <source>
        <dbReference type="ARBA" id="ARBA00000085"/>
    </source>
</evidence>
<reference evidence="6" key="1">
    <citation type="submission" date="2022-03" db="EMBL/GenBank/DDBJ databases">
        <title>Genomic Encyclopedia of Type Strains, Phase III (KMG-III): the genomes of soil and plant-associated and newly described type strains.</title>
        <authorList>
            <person name="Whitman W."/>
        </authorList>
    </citation>
    <scope>NUCLEOTIDE SEQUENCE</scope>
    <source>
        <strain evidence="6">ANL 6-2</strain>
    </source>
</reference>
<evidence type="ECO:0000259" key="5">
    <source>
        <dbReference type="PROSITE" id="PS50109"/>
    </source>
</evidence>
<protein>
    <recommendedName>
        <fullName evidence="2">histidine kinase</fullName>
        <ecNumber evidence="2">2.7.13.3</ecNumber>
    </recommendedName>
</protein>
<dbReference type="GO" id="GO:0000155">
    <property type="term" value="F:phosphorelay sensor kinase activity"/>
    <property type="evidence" value="ECO:0007669"/>
    <property type="project" value="InterPro"/>
</dbReference>
<keyword evidence="4" id="KW-0472">Membrane</keyword>
<keyword evidence="6" id="KW-0418">Kinase</keyword>
<gene>
    <name evidence="6" type="ORF">J2T57_000016</name>
</gene>
<dbReference type="CDD" id="cd00082">
    <property type="entry name" value="HisKA"/>
    <property type="match status" value="1"/>
</dbReference>
<keyword evidence="3" id="KW-0597">Phosphoprotein</keyword>
<organism evidence="6 7">
    <name type="scientific">Natronocella acetinitrilica</name>
    <dbReference type="NCBI Taxonomy" id="414046"/>
    <lineage>
        <taxon>Bacteria</taxon>
        <taxon>Pseudomonadati</taxon>
        <taxon>Pseudomonadota</taxon>
        <taxon>Gammaproteobacteria</taxon>
        <taxon>Chromatiales</taxon>
        <taxon>Ectothiorhodospiraceae</taxon>
        <taxon>Natronocella</taxon>
    </lineage>
</organism>
<dbReference type="Pfam" id="PF02518">
    <property type="entry name" value="HATPase_c"/>
    <property type="match status" value="1"/>
</dbReference>
<evidence type="ECO:0000313" key="6">
    <source>
        <dbReference type="EMBL" id="MCP1672924.1"/>
    </source>
</evidence>
<dbReference type="InterPro" id="IPR036890">
    <property type="entry name" value="HATPase_C_sf"/>
</dbReference>
<dbReference type="CDD" id="cd00075">
    <property type="entry name" value="HATPase"/>
    <property type="match status" value="1"/>
</dbReference>
<dbReference type="EC" id="2.7.13.3" evidence="2"/>
<keyword evidence="4" id="KW-1133">Transmembrane helix</keyword>
<dbReference type="InterPro" id="IPR005467">
    <property type="entry name" value="His_kinase_dom"/>
</dbReference>
<dbReference type="PROSITE" id="PS50109">
    <property type="entry name" value="HIS_KIN"/>
    <property type="match status" value="1"/>
</dbReference>
<dbReference type="SMART" id="SM00388">
    <property type="entry name" value="HisKA"/>
    <property type="match status" value="1"/>
</dbReference>
<comment type="catalytic activity">
    <reaction evidence="1">
        <text>ATP + protein L-histidine = ADP + protein N-phospho-L-histidine.</text>
        <dbReference type="EC" id="2.7.13.3"/>
    </reaction>
</comment>
<feature type="transmembrane region" description="Helical" evidence="4">
    <location>
        <begin position="132"/>
        <end position="149"/>
    </location>
</feature>
<dbReference type="InterPro" id="IPR004358">
    <property type="entry name" value="Sig_transdc_His_kin-like_C"/>
</dbReference>
<proteinExistence type="predicted"/>
<keyword evidence="4" id="KW-0812">Transmembrane</keyword>
<dbReference type="SUPFAM" id="SSF47384">
    <property type="entry name" value="Homodimeric domain of signal transducing histidine kinase"/>
    <property type="match status" value="1"/>
</dbReference>
<evidence type="ECO:0000256" key="4">
    <source>
        <dbReference type="SAM" id="Phobius"/>
    </source>
</evidence>
<dbReference type="RefSeq" id="WP_253472440.1">
    <property type="nucleotide sequence ID" value="NZ_JALJXV010000001.1"/>
</dbReference>
<dbReference type="PANTHER" id="PTHR43065">
    <property type="entry name" value="SENSOR HISTIDINE KINASE"/>
    <property type="match status" value="1"/>
</dbReference>
<keyword evidence="6" id="KW-0808">Transferase</keyword>
<dbReference type="InterPro" id="IPR003661">
    <property type="entry name" value="HisK_dim/P_dom"/>
</dbReference>
<dbReference type="Gene3D" id="3.30.565.10">
    <property type="entry name" value="Histidine kinase-like ATPase, C-terminal domain"/>
    <property type="match status" value="1"/>
</dbReference>
<feature type="transmembrane region" description="Helical" evidence="4">
    <location>
        <begin position="27"/>
        <end position="45"/>
    </location>
</feature>
<dbReference type="EMBL" id="JALJXV010000001">
    <property type="protein sequence ID" value="MCP1672924.1"/>
    <property type="molecule type" value="Genomic_DNA"/>
</dbReference>
<evidence type="ECO:0000256" key="3">
    <source>
        <dbReference type="ARBA" id="ARBA00022553"/>
    </source>
</evidence>
<evidence type="ECO:0000313" key="7">
    <source>
        <dbReference type="Proteomes" id="UP001205843"/>
    </source>
</evidence>
<feature type="transmembrane region" description="Helical" evidence="4">
    <location>
        <begin position="57"/>
        <end position="75"/>
    </location>
</feature>
<dbReference type="AlphaFoldDB" id="A0AAE3G091"/>
<dbReference type="PRINTS" id="PR00344">
    <property type="entry name" value="BCTRLSENSOR"/>
</dbReference>
<feature type="transmembrane region" description="Helical" evidence="4">
    <location>
        <begin position="87"/>
        <end position="105"/>
    </location>
</feature>
<sequence length="537" mass="57994">MQAPASTLQQAKTIEETHGWRPMRLLAVYRLLVAVVVGVGFGSGVEPLAIAAGMPNLFIQGAVGYFLFALVALILALQLNTRFKAQVIFQAVGDITGLLVLIYSAGISDNALGPLLMVAVAGLATLVNTRLAAFFAALATVGLLGQQFLQQMQSGADSVGYTQLGMLGLGIFITALGGNLLARRARESQALAEQRGIDLANQEALNGYIVQRLQDGIIVIDGDSNVRLLNAAAWSQLGRPKHDAEPTLSDLHAQLGDMIRAWRKNPQIEPEVLAPVNNGPEVQPRLQPLGQGRGGALLIFLEDLSELRAQVQQAKLVSLGRLTASIAHEIRNPLSAMTHAAQLLEEGELSDGDKRLLQIIIKQGARLNGIIEDVLRLSRREQPNREIILLYEWLEEFVREAGLQENLRAVRLDISEVPDDITLPFDGNHLNQVMTNLVRNAVEHGGADGPVEVTITAGRDVSGRQWLEICDNGRGIPDDAAAHLFEPFFTTATTGTGLGLYLCSELCESNQARLTLREQEEGRGACFRITSSGALLS</sequence>
<accession>A0AAE3G091</accession>
<evidence type="ECO:0000256" key="2">
    <source>
        <dbReference type="ARBA" id="ARBA00012438"/>
    </source>
</evidence>
<dbReference type="PANTHER" id="PTHR43065:SF52">
    <property type="entry name" value="SENSOR PROTEIN KINASE PILS"/>
    <property type="match status" value="1"/>
</dbReference>
<dbReference type="Pfam" id="PF25323">
    <property type="entry name" value="6TM_PilS"/>
    <property type="match status" value="1"/>
</dbReference>
<dbReference type="Pfam" id="PF00512">
    <property type="entry name" value="HisKA"/>
    <property type="match status" value="1"/>
</dbReference>
<comment type="caution">
    <text evidence="6">The sequence shown here is derived from an EMBL/GenBank/DDBJ whole genome shotgun (WGS) entry which is preliminary data.</text>
</comment>
<dbReference type="SUPFAM" id="SSF55874">
    <property type="entry name" value="ATPase domain of HSP90 chaperone/DNA topoisomerase II/histidine kinase"/>
    <property type="match status" value="1"/>
</dbReference>
<feature type="domain" description="Histidine kinase" evidence="5">
    <location>
        <begin position="325"/>
        <end position="535"/>
    </location>
</feature>
<dbReference type="InterPro" id="IPR036097">
    <property type="entry name" value="HisK_dim/P_sf"/>
</dbReference>
<dbReference type="Gene3D" id="1.10.287.130">
    <property type="match status" value="1"/>
</dbReference>
<dbReference type="SMART" id="SM00387">
    <property type="entry name" value="HATPase_c"/>
    <property type="match status" value="1"/>
</dbReference>
<dbReference type="InterPro" id="IPR003594">
    <property type="entry name" value="HATPase_dom"/>
</dbReference>
<name>A0AAE3G091_9GAMM</name>
<feature type="transmembrane region" description="Helical" evidence="4">
    <location>
        <begin position="161"/>
        <end position="182"/>
    </location>
</feature>
<dbReference type="Proteomes" id="UP001205843">
    <property type="component" value="Unassembled WGS sequence"/>
</dbReference>
<keyword evidence="7" id="KW-1185">Reference proteome</keyword>